<evidence type="ECO:0000256" key="6">
    <source>
        <dbReference type="ARBA" id="ARBA00023136"/>
    </source>
</evidence>
<feature type="domain" description="Major facilitator superfamily (MFS) profile" evidence="9">
    <location>
        <begin position="165"/>
        <end position="595"/>
    </location>
</feature>
<keyword evidence="5 8" id="KW-1133">Transmembrane helix</keyword>
<feature type="compositionally biased region" description="Polar residues" evidence="7">
    <location>
        <begin position="48"/>
        <end position="58"/>
    </location>
</feature>
<comment type="caution">
    <text evidence="10">The sequence shown here is derived from an EMBL/GenBank/DDBJ whole genome shotgun (WGS) entry which is preliminary data.</text>
</comment>
<reference evidence="10 11" key="1">
    <citation type="journal article" date="2016" name="PLoS Pathog.">
        <title>Biosynthesis of antibiotic leucinostatins in bio-control fungus Purpureocillium lilacinum and their inhibition on phytophthora revealed by genome mining.</title>
        <authorList>
            <person name="Wang G."/>
            <person name="Liu Z."/>
            <person name="Lin R."/>
            <person name="Li E."/>
            <person name="Mao Z."/>
            <person name="Ling J."/>
            <person name="Yang Y."/>
            <person name="Yin W.B."/>
            <person name="Xie B."/>
        </authorList>
    </citation>
    <scope>NUCLEOTIDE SEQUENCE [LARGE SCALE GENOMIC DNA]</scope>
    <source>
        <strain evidence="10">170</strain>
    </source>
</reference>
<feature type="transmembrane region" description="Helical" evidence="8">
    <location>
        <begin position="160"/>
        <end position="178"/>
    </location>
</feature>
<feature type="transmembrane region" description="Helical" evidence="8">
    <location>
        <begin position="202"/>
        <end position="222"/>
    </location>
</feature>
<protein>
    <submittedName>
        <fullName evidence="10">Sugar porter (SP) family MFS transporter</fullName>
    </submittedName>
</protein>
<gene>
    <name evidence="10" type="ORF">VFPPC_18772</name>
</gene>
<dbReference type="FunFam" id="1.20.1250.20:FF:000119">
    <property type="entry name" value="MFS monosaccharide transporter, putative"/>
    <property type="match status" value="1"/>
</dbReference>
<feature type="transmembrane region" description="Helical" evidence="8">
    <location>
        <begin position="509"/>
        <end position="529"/>
    </location>
</feature>
<feature type="transmembrane region" description="Helical" evidence="8">
    <location>
        <begin position="327"/>
        <end position="345"/>
    </location>
</feature>
<dbReference type="InterPro" id="IPR005828">
    <property type="entry name" value="MFS_sugar_transport-like"/>
</dbReference>
<dbReference type="Gene3D" id="1.20.1250.20">
    <property type="entry name" value="MFS general substrate transporter like domains"/>
    <property type="match status" value="1"/>
</dbReference>
<dbReference type="InterPro" id="IPR036259">
    <property type="entry name" value="MFS_trans_sf"/>
</dbReference>
<evidence type="ECO:0000259" key="9">
    <source>
        <dbReference type="PROSITE" id="PS50850"/>
    </source>
</evidence>
<evidence type="ECO:0000256" key="2">
    <source>
        <dbReference type="ARBA" id="ARBA00010992"/>
    </source>
</evidence>
<feature type="transmembrane region" description="Helical" evidence="8">
    <location>
        <begin position="570"/>
        <end position="591"/>
    </location>
</feature>
<dbReference type="GO" id="GO:0016020">
    <property type="term" value="C:membrane"/>
    <property type="evidence" value="ECO:0007669"/>
    <property type="project" value="UniProtKB-SubCell"/>
</dbReference>
<feature type="transmembrane region" description="Helical" evidence="8">
    <location>
        <begin position="476"/>
        <end position="497"/>
    </location>
</feature>
<keyword evidence="3" id="KW-0813">Transport</keyword>
<dbReference type="InterPro" id="IPR050360">
    <property type="entry name" value="MFS_Sugar_Transporters"/>
</dbReference>
<dbReference type="InterPro" id="IPR020846">
    <property type="entry name" value="MFS_dom"/>
</dbReference>
<evidence type="ECO:0000313" key="10">
    <source>
        <dbReference type="EMBL" id="OWT43501.1"/>
    </source>
</evidence>
<evidence type="ECO:0000313" key="11">
    <source>
        <dbReference type="Proteomes" id="UP000078397"/>
    </source>
</evidence>
<dbReference type="RefSeq" id="XP_022285919.1">
    <property type="nucleotide sequence ID" value="XM_022430337.1"/>
</dbReference>
<dbReference type="SUPFAM" id="SSF103473">
    <property type="entry name" value="MFS general substrate transporter"/>
    <property type="match status" value="1"/>
</dbReference>
<dbReference type="NCBIfam" id="TIGR00879">
    <property type="entry name" value="SP"/>
    <property type="match status" value="1"/>
</dbReference>
<evidence type="ECO:0000256" key="3">
    <source>
        <dbReference type="ARBA" id="ARBA00022448"/>
    </source>
</evidence>
<dbReference type="InterPro" id="IPR005829">
    <property type="entry name" value="Sugar_transporter_CS"/>
</dbReference>
<dbReference type="PANTHER" id="PTHR48022:SF73">
    <property type="entry name" value="METABOLITE TRANSPORT PROTEIN YDL199C-RELATED"/>
    <property type="match status" value="1"/>
</dbReference>
<evidence type="ECO:0000256" key="5">
    <source>
        <dbReference type="ARBA" id="ARBA00022989"/>
    </source>
</evidence>
<sequence>MAQRWTWVMEDMQLAMPVGAEFEASCDQKEPAASLLGFANHASDQRRLSSGSESSWTDTGDIGEQLGDEHDPVRLQLPEELEQELLAGVQKRQPKHLKKVRIHDPSPSRYHRSQSLPRIIDKEAIEIPQVKPRRPSLAERCIGAIMSGRSGSIHGLTGKALLYFTSIFVSLGVFLFGYDQGVMSGIITGPHFIDYFDHPSKAHVGTMVAILEIGAFISSLVVGRVGDIIGRRRTILYGSCIFFVGGALQTLATSMTMMMVGRIIAGVGVGMLSTIVPVYQSEISPPHNRGKLACIEFSGNIIGYTTSVWVDYGCGFIESNMSWRAPLFMQCVMGALLGLGSLIIVESPRWLLDNDHDEEGMVVIANLYGGGDIHNQKAREEYREIKMNVLLQRQEGERTYADMFKRYSTRVFIAMSAQALAQLNGINVISYYAPYVFESAGWVGHDAVLMTGLNGITYFLSTIPPWYLVDRWGRRPILLSGAVAMTISLSLISYFIYLDVKWTPRMVVLFVMIYNAAFGYSWGPIPWLYPPEILPLSIRSKGASLSTATNWAFNWLVGEMTPILQEWIKWRLYLVHAFFCTVSFVIVYFVYPETCGVRLEEMDSLFGDASTVMGTPSIHADTESLIRAGSPGPSRDIPGMSLDAAAEMDDDRKSQIQTSGGEDRSIGGWLSRVVARGRSPSANSSQGRYAPLGQQDENRRNDG</sequence>
<evidence type="ECO:0000256" key="4">
    <source>
        <dbReference type="ARBA" id="ARBA00022692"/>
    </source>
</evidence>
<feature type="transmembrane region" description="Helical" evidence="8">
    <location>
        <begin position="234"/>
        <end position="253"/>
    </location>
</feature>
<dbReference type="GO" id="GO:0005351">
    <property type="term" value="F:carbohydrate:proton symporter activity"/>
    <property type="evidence" value="ECO:0007669"/>
    <property type="project" value="TreeGrafter"/>
</dbReference>
<organism evidence="10 11">
    <name type="scientific">Pochonia chlamydosporia 170</name>
    <dbReference type="NCBI Taxonomy" id="1380566"/>
    <lineage>
        <taxon>Eukaryota</taxon>
        <taxon>Fungi</taxon>
        <taxon>Dikarya</taxon>
        <taxon>Ascomycota</taxon>
        <taxon>Pezizomycotina</taxon>
        <taxon>Sordariomycetes</taxon>
        <taxon>Hypocreomycetidae</taxon>
        <taxon>Hypocreales</taxon>
        <taxon>Clavicipitaceae</taxon>
        <taxon>Pochonia</taxon>
    </lineage>
</organism>
<dbReference type="PRINTS" id="PR00171">
    <property type="entry name" value="SUGRTRNSPORT"/>
</dbReference>
<dbReference type="Proteomes" id="UP000078397">
    <property type="component" value="Unassembled WGS sequence"/>
</dbReference>
<dbReference type="OrthoDB" id="648285at2759"/>
<feature type="transmembrane region" description="Helical" evidence="8">
    <location>
        <begin position="447"/>
        <end position="469"/>
    </location>
</feature>
<proteinExistence type="inferred from homology"/>
<dbReference type="PROSITE" id="PS50850">
    <property type="entry name" value="MFS"/>
    <property type="match status" value="1"/>
</dbReference>
<dbReference type="GeneID" id="28844867"/>
<name>A0A219ARV6_METCM</name>
<evidence type="ECO:0000256" key="1">
    <source>
        <dbReference type="ARBA" id="ARBA00004141"/>
    </source>
</evidence>
<dbReference type="PROSITE" id="PS00217">
    <property type="entry name" value="SUGAR_TRANSPORT_2"/>
    <property type="match status" value="1"/>
</dbReference>
<feature type="region of interest" description="Disordered" evidence="7">
    <location>
        <begin position="647"/>
        <end position="703"/>
    </location>
</feature>
<dbReference type="Pfam" id="PF00083">
    <property type="entry name" value="Sugar_tr"/>
    <property type="match status" value="1"/>
</dbReference>
<accession>A0A219ARV6</accession>
<dbReference type="EMBL" id="LSBJ02000001">
    <property type="protein sequence ID" value="OWT43501.1"/>
    <property type="molecule type" value="Genomic_DNA"/>
</dbReference>
<keyword evidence="6 8" id="KW-0472">Membrane</keyword>
<comment type="subcellular location">
    <subcellularLocation>
        <location evidence="1">Membrane</location>
        <topology evidence="1">Multi-pass membrane protein</topology>
    </subcellularLocation>
</comment>
<comment type="similarity">
    <text evidence="2">Belongs to the major facilitator superfamily. Sugar transporter (TC 2.A.1.1) family.</text>
</comment>
<dbReference type="PANTHER" id="PTHR48022">
    <property type="entry name" value="PLASTIDIC GLUCOSE TRANSPORTER 4"/>
    <property type="match status" value="1"/>
</dbReference>
<keyword evidence="4 8" id="KW-0812">Transmembrane</keyword>
<dbReference type="KEGG" id="pchm:VFPPC_18772"/>
<feature type="region of interest" description="Disordered" evidence="7">
    <location>
        <begin position="42"/>
        <end position="67"/>
    </location>
</feature>
<evidence type="ECO:0000256" key="8">
    <source>
        <dbReference type="SAM" id="Phobius"/>
    </source>
</evidence>
<evidence type="ECO:0000256" key="7">
    <source>
        <dbReference type="SAM" id="MobiDB-lite"/>
    </source>
</evidence>
<feature type="transmembrane region" description="Helical" evidence="8">
    <location>
        <begin position="259"/>
        <end position="279"/>
    </location>
</feature>
<keyword evidence="11" id="KW-1185">Reference proteome</keyword>
<dbReference type="InterPro" id="IPR003663">
    <property type="entry name" value="Sugar/inositol_transpt"/>
</dbReference>
<dbReference type="AlphaFoldDB" id="A0A219ARV6"/>